<evidence type="ECO:0000256" key="2">
    <source>
        <dbReference type="ARBA" id="ARBA00022679"/>
    </source>
</evidence>
<feature type="compositionally biased region" description="Low complexity" evidence="4">
    <location>
        <begin position="330"/>
        <end position="342"/>
    </location>
</feature>
<dbReference type="GO" id="GO:0008914">
    <property type="term" value="F:leucyl-tRNA--protein transferase activity"/>
    <property type="evidence" value="ECO:0007669"/>
    <property type="project" value="InterPro"/>
</dbReference>
<keyword evidence="1" id="KW-0963">Cytoplasm</keyword>
<dbReference type="EMBL" id="HG673716">
    <property type="protein sequence ID" value="CDI84543.1"/>
    <property type="molecule type" value="Genomic_DNA"/>
</dbReference>
<dbReference type="InterPro" id="IPR016181">
    <property type="entry name" value="Acyl_CoA_acyltransferase"/>
</dbReference>
<accession>U6GZB0</accession>
<dbReference type="RefSeq" id="XP_013246504.1">
    <property type="nucleotide sequence ID" value="XM_013391050.1"/>
</dbReference>
<dbReference type="GO" id="GO:0005737">
    <property type="term" value="C:cytoplasm"/>
    <property type="evidence" value="ECO:0007669"/>
    <property type="project" value="TreeGrafter"/>
</dbReference>
<evidence type="ECO:0000256" key="1">
    <source>
        <dbReference type="ARBA" id="ARBA00022490"/>
    </source>
</evidence>
<dbReference type="GeneID" id="25273417"/>
<dbReference type="PANTHER" id="PTHR30098">
    <property type="entry name" value="LEUCYL/PHENYLALANYL-TRNA--PROTEIN TRANSFERASE"/>
    <property type="match status" value="1"/>
</dbReference>
<dbReference type="Gene3D" id="3.40.630.70">
    <property type="entry name" value="Leucyl/phenylalanyl-tRNA-protein transferase, C-terminal domain"/>
    <property type="match status" value="1"/>
</dbReference>
<proteinExistence type="predicted"/>
<keyword evidence="3" id="KW-0012">Acyltransferase</keyword>
<dbReference type="SUPFAM" id="SSF55729">
    <property type="entry name" value="Acyl-CoA N-acyltransferases (Nat)"/>
    <property type="match status" value="1"/>
</dbReference>
<protein>
    <submittedName>
        <fullName evidence="5">Uncharacterized protein</fullName>
    </submittedName>
</protein>
<reference evidence="5" key="2">
    <citation type="submission" date="2013-10" db="EMBL/GenBank/DDBJ databases">
        <authorList>
            <person name="Aslett M."/>
        </authorList>
    </citation>
    <scope>NUCLEOTIDE SEQUENCE [LARGE SCALE GENOMIC DNA]</scope>
    <source>
        <strain evidence="5">Houghton</strain>
    </source>
</reference>
<dbReference type="Pfam" id="PF03588">
    <property type="entry name" value="Leu_Phe_trans"/>
    <property type="match status" value="1"/>
</dbReference>
<dbReference type="PANTHER" id="PTHR30098:SF2">
    <property type="entry name" value="LEUCYL_PHENYLALANYL-TRNA--PROTEIN TRANSFERASE"/>
    <property type="match status" value="1"/>
</dbReference>
<sequence>MFGSYGALRRLDRPLHKVPRGCGRQLGLRIHMQGCSVPPAGLLDALLESHPFLSYLPIVDERTDEERLADAITASGYPGKKVLSSFEHNAVAAKVASRTDVFILGSGERCSFGLKEPAAEGSEFPRRENSPEGPPAETLAPNYPGAQQGTQQAGGGSPCPEDVHLHSFEVWAPLCEIGNIKLLPLKTPTAETGTSFEAENRKGAPAPAVSEAVASLGSSPRIGEASTQYKDLCLIAGEVGVSVGRVYTSLTAFTDADSAGTAQLTATRLLLRKAGYELLDLGMHLPYKASLGAKPLPREVFLEWFRRLRDRKAEPLDVTMQHCYELAEAAAKPQPKAAEQPEGQWPGGMDKTSHTDSNELIDDLSPSAAEKVNRQCVPPGFVRCVDLFRLLEGS</sequence>
<dbReference type="OrthoDB" id="2122564at2759"/>
<gene>
    <name evidence="5" type="ORF">EAH_00053470</name>
</gene>
<evidence type="ECO:0000256" key="4">
    <source>
        <dbReference type="SAM" id="MobiDB-lite"/>
    </source>
</evidence>
<evidence type="ECO:0000313" key="6">
    <source>
        <dbReference type="Proteomes" id="UP000018050"/>
    </source>
</evidence>
<dbReference type="VEuPathDB" id="ToxoDB:EAH_00053470"/>
<dbReference type="InterPro" id="IPR042203">
    <property type="entry name" value="Leu/Phe-tRNA_Trfase_C"/>
</dbReference>
<dbReference type="Proteomes" id="UP000018050">
    <property type="component" value="Unassembled WGS sequence"/>
</dbReference>
<reference evidence="5" key="1">
    <citation type="submission" date="2013-10" db="EMBL/GenBank/DDBJ databases">
        <title>Genomic analysis of the causative agents of coccidiosis in chickens.</title>
        <authorList>
            <person name="Reid A.J."/>
            <person name="Blake D."/>
            <person name="Billington K."/>
            <person name="Browne H."/>
            <person name="Dunn M."/>
            <person name="Hung S."/>
            <person name="Kawahara F."/>
            <person name="Miranda-Saavedra D."/>
            <person name="Mourier T."/>
            <person name="Nagra H."/>
            <person name="Otto T.D."/>
            <person name="Rawlings N."/>
            <person name="Sanchez A."/>
            <person name="Sanders M."/>
            <person name="Subramaniam C."/>
            <person name="Tay Y."/>
            <person name="Dear P."/>
            <person name="Doerig C."/>
            <person name="Gruber A."/>
            <person name="Parkinson J."/>
            <person name="Shirley M."/>
            <person name="Wan K.L."/>
            <person name="Berriman M."/>
            <person name="Tomley F."/>
            <person name="Pain A."/>
        </authorList>
    </citation>
    <scope>NUCLEOTIDE SEQUENCE [LARGE SCALE GENOMIC DNA]</scope>
    <source>
        <strain evidence="5">Houghton</strain>
    </source>
</reference>
<feature type="region of interest" description="Disordered" evidence="4">
    <location>
        <begin position="115"/>
        <end position="160"/>
    </location>
</feature>
<organism evidence="5 6">
    <name type="scientific">Eimeria acervulina</name>
    <name type="common">Coccidian parasite</name>
    <dbReference type="NCBI Taxonomy" id="5801"/>
    <lineage>
        <taxon>Eukaryota</taxon>
        <taxon>Sar</taxon>
        <taxon>Alveolata</taxon>
        <taxon>Apicomplexa</taxon>
        <taxon>Conoidasida</taxon>
        <taxon>Coccidia</taxon>
        <taxon>Eucoccidiorida</taxon>
        <taxon>Eimeriorina</taxon>
        <taxon>Eimeriidae</taxon>
        <taxon>Eimeria</taxon>
    </lineage>
</organism>
<evidence type="ECO:0000256" key="3">
    <source>
        <dbReference type="ARBA" id="ARBA00023315"/>
    </source>
</evidence>
<keyword evidence="6" id="KW-1185">Reference proteome</keyword>
<dbReference type="GO" id="GO:0030163">
    <property type="term" value="P:protein catabolic process"/>
    <property type="evidence" value="ECO:0007669"/>
    <property type="project" value="InterPro"/>
</dbReference>
<keyword evidence="2" id="KW-0808">Transferase</keyword>
<dbReference type="AlphaFoldDB" id="U6GZB0"/>
<evidence type="ECO:0000313" key="5">
    <source>
        <dbReference type="EMBL" id="CDI84543.1"/>
    </source>
</evidence>
<dbReference type="InterPro" id="IPR004616">
    <property type="entry name" value="Leu/Phe-tRNA_Trfase"/>
</dbReference>
<name>U6GZB0_EIMAC</name>
<feature type="region of interest" description="Disordered" evidence="4">
    <location>
        <begin position="330"/>
        <end position="361"/>
    </location>
</feature>